<sequence length="681" mass="70772">MATATTPVLTNDDDDGVDFVCRCALRLLAAWCSSAVGIPGRPCPGQLPRRLGDDDRDVRRSAARALGGLGEAAGPFAAGLAACLEDFDEASRDAAVDALARLGPAAAPCAPEVARRLRHWNLYVRTAAARVLGHLGEAAAPFEAQLAALLEDAAPQLREAAGAALELRGMKRAAVGKAFAEMQSDSAPRKALPGRASVAPHPVGQGGARLCLRQVIFNQETSCKLQVLRDMRPNRLALAVARRGQKCLVVRGLVEANRIAREALWRNGTGMTAPSMKSDLRASGPRGASRANAGEPDDGVAGAVRRAPASGGGRGPGGRGPGAPRPRGGDPRARAMAAALGGAPPLPPARPARALGAAARAAAREPWPWPAAAAAAAPERCRRGARAPRASSPSRGAALRACGFGALAAGLAAPRARRRRHGAAAGGRRRSALSLRRAAAPRVADVAVEAPRDAARGASAPEPAGLGEDMATIREWSRSGERLFLAITNRGLKEAMAGELERRFQRPSAPLGGRLCFSWPGSARGPPLHGAGRVVALFAVGMQDDLRAICGGADVYGALAAFVEEAAAGPGGLRGALAPHLAELAGQRPLRFNARCRVNTFGAEKEAFGLDADWTKLKLAVRDGVERATRWTLEPRTKAVEVTVIAFFGTDHFALGVECPEPDEGDGVAFPWARLARPGME</sequence>
<dbReference type="Proteomes" id="UP001189429">
    <property type="component" value="Unassembled WGS sequence"/>
</dbReference>
<feature type="compositionally biased region" description="Low complexity" evidence="1">
    <location>
        <begin position="299"/>
        <end position="309"/>
    </location>
</feature>
<name>A0ABN9R0A7_9DINO</name>
<keyword evidence="3" id="KW-1185">Reference proteome</keyword>
<feature type="non-terminal residue" evidence="2">
    <location>
        <position position="681"/>
    </location>
</feature>
<evidence type="ECO:0000313" key="2">
    <source>
        <dbReference type="EMBL" id="CAK0810990.1"/>
    </source>
</evidence>
<dbReference type="SUPFAM" id="SSF48371">
    <property type="entry name" value="ARM repeat"/>
    <property type="match status" value="1"/>
</dbReference>
<dbReference type="InterPro" id="IPR016024">
    <property type="entry name" value="ARM-type_fold"/>
</dbReference>
<reference evidence="2" key="1">
    <citation type="submission" date="2023-10" db="EMBL/GenBank/DDBJ databases">
        <authorList>
            <person name="Chen Y."/>
            <person name="Shah S."/>
            <person name="Dougan E. K."/>
            <person name="Thang M."/>
            <person name="Chan C."/>
        </authorList>
    </citation>
    <scope>NUCLEOTIDE SEQUENCE [LARGE SCALE GENOMIC DNA]</scope>
</reference>
<feature type="region of interest" description="Disordered" evidence="1">
    <location>
        <begin position="269"/>
        <end position="333"/>
    </location>
</feature>
<feature type="region of interest" description="Disordered" evidence="1">
    <location>
        <begin position="413"/>
        <end position="432"/>
    </location>
</feature>
<feature type="compositionally biased region" description="Gly residues" evidence="1">
    <location>
        <begin position="310"/>
        <end position="321"/>
    </location>
</feature>
<gene>
    <name evidence="2" type="ORF">PCOR1329_LOCUS15758</name>
</gene>
<evidence type="ECO:0000313" key="3">
    <source>
        <dbReference type="Proteomes" id="UP001189429"/>
    </source>
</evidence>
<comment type="caution">
    <text evidence="2">The sequence shown here is derived from an EMBL/GenBank/DDBJ whole genome shotgun (WGS) entry which is preliminary data.</text>
</comment>
<dbReference type="InterPro" id="IPR011989">
    <property type="entry name" value="ARM-like"/>
</dbReference>
<dbReference type="Gene3D" id="1.25.10.10">
    <property type="entry name" value="Leucine-rich Repeat Variant"/>
    <property type="match status" value="1"/>
</dbReference>
<organism evidence="2 3">
    <name type="scientific">Prorocentrum cordatum</name>
    <dbReference type="NCBI Taxonomy" id="2364126"/>
    <lineage>
        <taxon>Eukaryota</taxon>
        <taxon>Sar</taxon>
        <taxon>Alveolata</taxon>
        <taxon>Dinophyceae</taxon>
        <taxon>Prorocentrales</taxon>
        <taxon>Prorocentraceae</taxon>
        <taxon>Prorocentrum</taxon>
    </lineage>
</organism>
<protein>
    <submittedName>
        <fullName evidence="2">Uncharacterized protein</fullName>
    </submittedName>
</protein>
<evidence type="ECO:0000256" key="1">
    <source>
        <dbReference type="SAM" id="MobiDB-lite"/>
    </source>
</evidence>
<proteinExistence type="predicted"/>
<feature type="compositionally biased region" description="Basic residues" evidence="1">
    <location>
        <begin position="415"/>
        <end position="431"/>
    </location>
</feature>
<dbReference type="EMBL" id="CAUYUJ010004792">
    <property type="protein sequence ID" value="CAK0810990.1"/>
    <property type="molecule type" value="Genomic_DNA"/>
</dbReference>
<accession>A0ABN9R0A7</accession>